<dbReference type="Proteomes" id="UP000256328">
    <property type="component" value="Unassembled WGS sequence"/>
</dbReference>
<dbReference type="PRINTS" id="PR00081">
    <property type="entry name" value="GDHRDH"/>
</dbReference>
<dbReference type="Gene3D" id="3.40.50.720">
    <property type="entry name" value="NAD(P)-binding Rossmann-like Domain"/>
    <property type="match status" value="2"/>
</dbReference>
<dbReference type="AlphaFoldDB" id="A0A3D8Q4U7"/>
<dbReference type="PANTHER" id="PTHR45458">
    <property type="entry name" value="SHORT-CHAIN DEHYDROGENASE/REDUCTASE SDR"/>
    <property type="match status" value="1"/>
</dbReference>
<dbReference type="SUPFAM" id="SSF51735">
    <property type="entry name" value="NAD(P)-binding Rossmann-fold domains"/>
    <property type="match status" value="1"/>
</dbReference>
<dbReference type="EMBL" id="PDLN01000024">
    <property type="protein sequence ID" value="RDW56865.1"/>
    <property type="molecule type" value="Genomic_DNA"/>
</dbReference>
<reference evidence="1 2" key="1">
    <citation type="journal article" date="2018" name="IMA Fungus">
        <title>IMA Genome-F 9: Draft genome sequence of Annulohypoxylon stygium, Aspergillus mulundensis, Berkeleyomyces basicola (syn. Thielaviopsis basicola), Ceratocystis smalleyi, two Cercospora beticola strains, Coleophoma cylindrospora, Fusarium fracticaudum, Phialophora cf. hyalina, and Morchella septimelata.</title>
        <authorList>
            <person name="Wingfield B.D."/>
            <person name="Bills G.F."/>
            <person name="Dong Y."/>
            <person name="Huang W."/>
            <person name="Nel W.J."/>
            <person name="Swalarsk-Parry B.S."/>
            <person name="Vaghefi N."/>
            <person name="Wilken P.M."/>
            <person name="An Z."/>
            <person name="de Beer Z.W."/>
            <person name="De Vos L."/>
            <person name="Chen L."/>
            <person name="Duong T.A."/>
            <person name="Gao Y."/>
            <person name="Hammerbacher A."/>
            <person name="Kikkert J.R."/>
            <person name="Li Y."/>
            <person name="Li H."/>
            <person name="Li K."/>
            <person name="Li Q."/>
            <person name="Liu X."/>
            <person name="Ma X."/>
            <person name="Naidoo K."/>
            <person name="Pethybridge S.J."/>
            <person name="Sun J."/>
            <person name="Steenkamp E.T."/>
            <person name="van der Nest M.A."/>
            <person name="van Wyk S."/>
            <person name="Wingfield M.J."/>
            <person name="Xiong C."/>
            <person name="Yue Q."/>
            <person name="Zhang X."/>
        </authorList>
    </citation>
    <scope>NUCLEOTIDE SEQUENCE [LARGE SCALE GENOMIC DNA]</scope>
    <source>
        <strain evidence="1 2">BP5796</strain>
    </source>
</reference>
<accession>A0A3D8Q4U7</accession>
<evidence type="ECO:0000313" key="1">
    <source>
        <dbReference type="EMBL" id="RDW56865.1"/>
    </source>
</evidence>
<protein>
    <recommendedName>
        <fullName evidence="3">NAD(P)-binding protein</fullName>
    </recommendedName>
</protein>
<organism evidence="1 2">
    <name type="scientific">Coleophoma crateriformis</name>
    <dbReference type="NCBI Taxonomy" id="565419"/>
    <lineage>
        <taxon>Eukaryota</taxon>
        <taxon>Fungi</taxon>
        <taxon>Dikarya</taxon>
        <taxon>Ascomycota</taxon>
        <taxon>Pezizomycotina</taxon>
        <taxon>Leotiomycetes</taxon>
        <taxon>Helotiales</taxon>
        <taxon>Dermateaceae</taxon>
        <taxon>Coleophoma</taxon>
    </lineage>
</organism>
<evidence type="ECO:0000313" key="2">
    <source>
        <dbReference type="Proteomes" id="UP000256328"/>
    </source>
</evidence>
<dbReference type="InterPro" id="IPR036291">
    <property type="entry name" value="NAD(P)-bd_dom_sf"/>
</dbReference>
<keyword evidence="2" id="KW-1185">Reference proteome</keyword>
<dbReference type="PANTHER" id="PTHR45458:SF3">
    <property type="entry name" value="CHAIN DEHYDROGENASE (ATSC), PUTATIVE-RELATED"/>
    <property type="match status" value="1"/>
</dbReference>
<dbReference type="GO" id="GO:0016616">
    <property type="term" value="F:oxidoreductase activity, acting on the CH-OH group of donors, NAD or NADP as acceptor"/>
    <property type="evidence" value="ECO:0007669"/>
    <property type="project" value="TreeGrafter"/>
</dbReference>
<dbReference type="InterPro" id="IPR002347">
    <property type="entry name" value="SDR_fam"/>
</dbReference>
<dbReference type="Pfam" id="PF00106">
    <property type="entry name" value="adh_short"/>
    <property type="match status" value="1"/>
</dbReference>
<evidence type="ECO:0008006" key="3">
    <source>
        <dbReference type="Google" id="ProtNLM"/>
    </source>
</evidence>
<dbReference type="OrthoDB" id="7289984at2759"/>
<name>A0A3D8Q4U7_9HELO</name>
<comment type="caution">
    <text evidence="1">The sequence shown here is derived from an EMBL/GenBank/DDBJ whole genome shotgun (WGS) entry which is preliminary data.</text>
</comment>
<sequence length="226" mass="24163">MSSYLITGVPRGIGFEFLRQISADPNNTVVGLVRDKATTDKKVAELNRQNIHIVQADLTDYDSLKKSVDEVSPIVNGALGYVIANAGYISSWSAYDPLSVFLSSGFADDELTTGFAIDVAGPYTISKAAMNTAVAKYSAEYAESGVLFMSIAPGAVEVGQDKDITPHQIEKGMALVAKFARYAPNFRGRTTPEDSVKSMMSVMNGASLESGHGGCFVSQSGNKQWL</sequence>
<gene>
    <name evidence="1" type="ORF">BP5796_12932</name>
</gene>
<proteinExistence type="predicted"/>
<dbReference type="InterPro" id="IPR052184">
    <property type="entry name" value="SDR_enzymes"/>
</dbReference>